<dbReference type="Proteomes" id="UP000886667">
    <property type="component" value="Unassembled WGS sequence"/>
</dbReference>
<evidence type="ECO:0000313" key="1">
    <source>
        <dbReference type="EMBL" id="MCG7947193.1"/>
    </source>
</evidence>
<accession>A0A9E4KG76</accession>
<comment type="caution">
    <text evidence="1">The sequence shown here is derived from an EMBL/GenBank/DDBJ whole genome shotgun (WGS) entry which is preliminary data.</text>
</comment>
<proteinExistence type="predicted"/>
<sequence length="80" mass="9272">MTIKIEDLNMDTEMTAKELAAKQGGWYGYNSTAQALAAQRMLTRRYSTPYSTARYNVNPYSTSRYNVNPYSTRRYSTFSF</sequence>
<dbReference type="EMBL" id="JAEPCM010000446">
    <property type="protein sequence ID" value="MCG7947193.1"/>
    <property type="molecule type" value="Genomic_DNA"/>
</dbReference>
<name>A0A9E4KG76_9GAMM</name>
<organism evidence="1 2">
    <name type="scientific">Candidatus Thiodiazotropha taylori</name>
    <dbReference type="NCBI Taxonomy" id="2792791"/>
    <lineage>
        <taxon>Bacteria</taxon>
        <taxon>Pseudomonadati</taxon>
        <taxon>Pseudomonadota</taxon>
        <taxon>Gammaproteobacteria</taxon>
        <taxon>Chromatiales</taxon>
        <taxon>Sedimenticolaceae</taxon>
        <taxon>Candidatus Thiodiazotropha</taxon>
    </lineage>
</organism>
<evidence type="ECO:0000313" key="2">
    <source>
        <dbReference type="Proteomes" id="UP000886667"/>
    </source>
</evidence>
<gene>
    <name evidence="1" type="ORF">JAZ07_12685</name>
</gene>
<dbReference type="AlphaFoldDB" id="A0A9E4KG76"/>
<protein>
    <submittedName>
        <fullName evidence="1">Uncharacterized protein</fullName>
    </submittedName>
</protein>
<reference evidence="1" key="1">
    <citation type="journal article" date="2021" name="Proc. Natl. Acad. Sci. U.S.A.">
        <title>Global biogeography of chemosynthetic symbionts reveals both localized and globally distributed symbiont groups. .</title>
        <authorList>
            <person name="Osvatic J.T."/>
            <person name="Wilkins L.G.E."/>
            <person name="Leibrecht L."/>
            <person name="Leray M."/>
            <person name="Zauner S."/>
            <person name="Polzin J."/>
            <person name="Camacho Y."/>
            <person name="Gros O."/>
            <person name="van Gils J.A."/>
            <person name="Eisen J.A."/>
            <person name="Petersen J.M."/>
            <person name="Yuen B."/>
        </authorList>
    </citation>
    <scope>NUCLEOTIDE SEQUENCE</scope>
    <source>
        <strain evidence="1">MAGclacostrist064TRANS</strain>
    </source>
</reference>